<dbReference type="CDD" id="cd02423">
    <property type="entry name" value="Peptidase_C39G"/>
    <property type="match status" value="1"/>
</dbReference>
<name>A0A501PKR5_9PROT</name>
<dbReference type="Proteomes" id="UP000319148">
    <property type="component" value="Unassembled WGS sequence"/>
</dbReference>
<dbReference type="GO" id="GO:0005524">
    <property type="term" value="F:ATP binding"/>
    <property type="evidence" value="ECO:0007669"/>
    <property type="project" value="InterPro"/>
</dbReference>
<keyword evidence="1" id="KW-0812">Transmembrane</keyword>
<proteinExistence type="predicted"/>
<dbReference type="GO" id="GO:0006508">
    <property type="term" value="P:proteolysis"/>
    <property type="evidence" value="ECO:0007669"/>
    <property type="project" value="InterPro"/>
</dbReference>
<dbReference type="GO" id="GO:0016020">
    <property type="term" value="C:membrane"/>
    <property type="evidence" value="ECO:0007669"/>
    <property type="project" value="InterPro"/>
</dbReference>
<evidence type="ECO:0000256" key="1">
    <source>
        <dbReference type="SAM" id="Phobius"/>
    </source>
</evidence>
<sequence>MRKLANRITDISINAHKQAGKQARKQAGKQVSANNILPHILPPLALAPAYLTGQCRHLNRSAKGQNSQNSQKFLDRRHLTAVLILAAFLIGFIIPLLTAPANAGTIFIPSPLGGPARVKVVSLKEARFQTVIKQQYDFSCGSAALASLLTFHYNHPVSENSVFTKMFEEGDQARIRRYGFSLLDMKKYLASVGYNSDGFRVGLERLEKARVPAIVLINTNGYKHFVIVKGLSDQEVLVGDPALGVRVWSREDFLNSWNGIIFVVRSQVSQGRKHFNLERDWKVRSKAPFGSALSRQSLASFSVHLTGTLNSF</sequence>
<accession>A0A501PKR5</accession>
<keyword evidence="1" id="KW-0472">Membrane</keyword>
<keyword evidence="4" id="KW-1185">Reference proteome</keyword>
<dbReference type="InterPro" id="IPR005074">
    <property type="entry name" value="Peptidase_C39"/>
</dbReference>
<evidence type="ECO:0000259" key="2">
    <source>
        <dbReference type="PROSITE" id="PS50990"/>
    </source>
</evidence>
<dbReference type="Gene3D" id="3.90.70.10">
    <property type="entry name" value="Cysteine proteinases"/>
    <property type="match status" value="1"/>
</dbReference>
<dbReference type="PROSITE" id="PS50990">
    <property type="entry name" value="PEPTIDASE_C39"/>
    <property type="match status" value="1"/>
</dbReference>
<organism evidence="3 4">
    <name type="scientific">Emcibacter nanhaiensis</name>
    <dbReference type="NCBI Taxonomy" id="1505037"/>
    <lineage>
        <taxon>Bacteria</taxon>
        <taxon>Pseudomonadati</taxon>
        <taxon>Pseudomonadota</taxon>
        <taxon>Alphaproteobacteria</taxon>
        <taxon>Emcibacterales</taxon>
        <taxon>Emcibacteraceae</taxon>
        <taxon>Emcibacter</taxon>
    </lineage>
</organism>
<dbReference type="EMBL" id="VFIY01000006">
    <property type="protein sequence ID" value="TPD60688.1"/>
    <property type="molecule type" value="Genomic_DNA"/>
</dbReference>
<feature type="transmembrane region" description="Helical" evidence="1">
    <location>
        <begin position="79"/>
        <end position="97"/>
    </location>
</feature>
<protein>
    <submittedName>
        <fullName evidence="3">C39 family peptidase</fullName>
    </submittedName>
</protein>
<evidence type="ECO:0000313" key="4">
    <source>
        <dbReference type="Proteomes" id="UP000319148"/>
    </source>
</evidence>
<dbReference type="GO" id="GO:0008233">
    <property type="term" value="F:peptidase activity"/>
    <property type="evidence" value="ECO:0007669"/>
    <property type="project" value="InterPro"/>
</dbReference>
<comment type="caution">
    <text evidence="3">The sequence shown here is derived from an EMBL/GenBank/DDBJ whole genome shotgun (WGS) entry which is preliminary data.</text>
</comment>
<keyword evidence="1" id="KW-1133">Transmembrane helix</keyword>
<evidence type="ECO:0000313" key="3">
    <source>
        <dbReference type="EMBL" id="TPD60688.1"/>
    </source>
</evidence>
<dbReference type="AlphaFoldDB" id="A0A501PKR5"/>
<gene>
    <name evidence="3" type="ORF">FIV46_08145</name>
</gene>
<dbReference type="OrthoDB" id="13401at2"/>
<reference evidence="4" key="1">
    <citation type="submission" date="2019-06" db="EMBL/GenBank/DDBJ databases">
        <title>The complete genome of Emcibacter congregatus ZYLT.</title>
        <authorList>
            <person name="Zhao Z."/>
        </authorList>
    </citation>
    <scope>NUCLEOTIDE SEQUENCE [LARGE SCALE GENOMIC DNA]</scope>
    <source>
        <strain evidence="4">MCCC 1A06723</strain>
    </source>
</reference>
<feature type="domain" description="Peptidase C39" evidence="2">
    <location>
        <begin position="134"/>
        <end position="264"/>
    </location>
</feature>
<dbReference type="Pfam" id="PF03412">
    <property type="entry name" value="Peptidase_C39"/>
    <property type="match status" value="1"/>
</dbReference>